<dbReference type="OrthoDB" id="44867at2759"/>
<dbReference type="PIRSF" id="PIRSF006704">
    <property type="entry name" value="TF_IIS"/>
    <property type="match status" value="1"/>
</dbReference>
<dbReference type="PROSITE" id="PS00466">
    <property type="entry name" value="ZF_TFIIS_1"/>
    <property type="match status" value="1"/>
</dbReference>
<dbReference type="PROSITE" id="PS51133">
    <property type="entry name" value="ZF_TFIIS_2"/>
    <property type="match status" value="1"/>
</dbReference>
<comment type="function">
    <text evidence="7">Necessary for efficient RNA polymerase II transcription elongation past template-encoded arresting sites. The arresting sites in DNA have the property of trapping a certain fraction of elongating RNA polymerases that pass through, resulting in locked ternary complexes. Cleavage of the nascent transcript by S-II allows the resumption of elongation from the new 3'-terminus.</text>
</comment>
<reference evidence="15" key="1">
    <citation type="submission" date="2021-06" db="EMBL/GenBank/DDBJ databases">
        <authorList>
            <person name="Hodson N. C."/>
            <person name="Mongue J. A."/>
            <person name="Jaron S. K."/>
        </authorList>
    </citation>
    <scope>NUCLEOTIDE SEQUENCE</scope>
</reference>
<dbReference type="Proteomes" id="UP000708208">
    <property type="component" value="Unassembled WGS sequence"/>
</dbReference>
<evidence type="ECO:0000256" key="2">
    <source>
        <dbReference type="ARBA" id="ARBA00009647"/>
    </source>
</evidence>
<dbReference type="InterPro" id="IPR003617">
    <property type="entry name" value="TFIIS/CRSP70_N_sub"/>
</dbReference>
<dbReference type="Pfam" id="PF07500">
    <property type="entry name" value="TFIIS_M"/>
    <property type="match status" value="1"/>
</dbReference>
<dbReference type="SMART" id="SM00509">
    <property type="entry name" value="TFS2N"/>
    <property type="match status" value="1"/>
</dbReference>
<evidence type="ECO:0000259" key="12">
    <source>
        <dbReference type="PROSITE" id="PS51133"/>
    </source>
</evidence>
<organism evidence="15 16">
    <name type="scientific">Allacma fusca</name>
    <dbReference type="NCBI Taxonomy" id="39272"/>
    <lineage>
        <taxon>Eukaryota</taxon>
        <taxon>Metazoa</taxon>
        <taxon>Ecdysozoa</taxon>
        <taxon>Arthropoda</taxon>
        <taxon>Hexapoda</taxon>
        <taxon>Collembola</taxon>
        <taxon>Symphypleona</taxon>
        <taxon>Sminthuridae</taxon>
        <taxon>Allacma</taxon>
    </lineage>
</organism>
<comment type="similarity">
    <text evidence="2 10">Belongs to the TFS-II family.</text>
</comment>
<evidence type="ECO:0000256" key="5">
    <source>
        <dbReference type="ARBA" id="ARBA00022833"/>
    </source>
</evidence>
<dbReference type="PANTHER" id="PTHR11477:SF0">
    <property type="entry name" value="IP08861P-RELATED"/>
    <property type="match status" value="1"/>
</dbReference>
<keyword evidence="3 10" id="KW-0479">Metal-binding</keyword>
<evidence type="ECO:0000256" key="10">
    <source>
        <dbReference type="RuleBase" id="RU368078"/>
    </source>
</evidence>
<keyword evidence="10" id="KW-0804">Transcription</keyword>
<accession>A0A8J2KEV5</accession>
<dbReference type="NCBIfam" id="TIGR01385">
    <property type="entry name" value="TFSII"/>
    <property type="match status" value="1"/>
</dbReference>
<keyword evidence="5 10" id="KW-0862">Zinc</keyword>
<keyword evidence="10" id="KW-0805">Transcription regulation</keyword>
<evidence type="ECO:0000256" key="6">
    <source>
        <dbReference type="ARBA" id="ARBA00023242"/>
    </source>
</evidence>
<evidence type="ECO:0000256" key="9">
    <source>
        <dbReference type="PROSITE-ProRule" id="PRU00649"/>
    </source>
</evidence>
<dbReference type="PANTHER" id="PTHR11477">
    <property type="entry name" value="TRANSCRIPTION FACTOR S-II ZINC FINGER DOMAIN-CONTAINING PROTEIN"/>
    <property type="match status" value="1"/>
</dbReference>
<dbReference type="InterPro" id="IPR006289">
    <property type="entry name" value="TFSII"/>
</dbReference>
<dbReference type="Pfam" id="PF08711">
    <property type="entry name" value="Med26"/>
    <property type="match status" value="1"/>
</dbReference>
<dbReference type="SMART" id="SM00440">
    <property type="entry name" value="ZnF_C2C2"/>
    <property type="match status" value="1"/>
</dbReference>
<evidence type="ECO:0000256" key="1">
    <source>
        <dbReference type="ARBA" id="ARBA00004123"/>
    </source>
</evidence>
<protein>
    <recommendedName>
        <fullName evidence="10">Transcription elongation factor</fullName>
    </recommendedName>
</protein>
<comment type="caution">
    <text evidence="15">The sequence shown here is derived from an EMBL/GenBank/DDBJ whole genome shotgun (WGS) entry which is preliminary data.</text>
</comment>
<evidence type="ECO:0000313" key="16">
    <source>
        <dbReference type="Proteomes" id="UP000708208"/>
    </source>
</evidence>
<dbReference type="SMART" id="SM00510">
    <property type="entry name" value="TFS2M"/>
    <property type="match status" value="1"/>
</dbReference>
<feature type="compositionally biased region" description="Polar residues" evidence="11">
    <location>
        <begin position="127"/>
        <end position="145"/>
    </location>
</feature>
<evidence type="ECO:0000259" key="14">
    <source>
        <dbReference type="PROSITE" id="PS51321"/>
    </source>
</evidence>
<dbReference type="PROSITE" id="PS51321">
    <property type="entry name" value="TFIIS_CENTRAL"/>
    <property type="match status" value="1"/>
</dbReference>
<dbReference type="CDD" id="cd13749">
    <property type="entry name" value="Zn-ribbon_TFIIS"/>
    <property type="match status" value="1"/>
</dbReference>
<evidence type="ECO:0000313" key="15">
    <source>
        <dbReference type="EMBL" id="CAG7724824.1"/>
    </source>
</evidence>
<feature type="domain" description="TFIIS-type" evidence="12">
    <location>
        <begin position="270"/>
        <end position="310"/>
    </location>
</feature>
<evidence type="ECO:0000256" key="7">
    <source>
        <dbReference type="ARBA" id="ARBA00025408"/>
    </source>
</evidence>
<dbReference type="GO" id="GO:0003677">
    <property type="term" value="F:DNA binding"/>
    <property type="evidence" value="ECO:0007669"/>
    <property type="project" value="UniProtKB-KW"/>
</dbReference>
<evidence type="ECO:0000256" key="8">
    <source>
        <dbReference type="PROSITE-ProRule" id="PRU00472"/>
    </source>
</evidence>
<feature type="domain" description="TFIIS central" evidence="14">
    <location>
        <begin position="151"/>
        <end position="267"/>
    </location>
</feature>
<keyword evidence="4 8" id="KW-0863">Zinc-finger</keyword>
<dbReference type="FunFam" id="2.20.25.10:FF:000001">
    <property type="entry name" value="Probable Transcription elongation factor S-II"/>
    <property type="match status" value="1"/>
</dbReference>
<comment type="subcellular location">
    <subcellularLocation>
        <location evidence="1 9 10">Nucleus</location>
    </subcellularLocation>
</comment>
<dbReference type="AlphaFoldDB" id="A0A8J2KEV5"/>
<feature type="region of interest" description="Disordered" evidence="11">
    <location>
        <begin position="80"/>
        <end position="145"/>
    </location>
</feature>
<keyword evidence="16" id="KW-1185">Reference proteome</keyword>
<dbReference type="InterPro" id="IPR003618">
    <property type="entry name" value="TFIIS_cen_dom"/>
</dbReference>
<evidence type="ECO:0000256" key="3">
    <source>
        <dbReference type="ARBA" id="ARBA00022723"/>
    </source>
</evidence>
<dbReference type="CDD" id="cd00183">
    <property type="entry name" value="TFIIS_I"/>
    <property type="match status" value="1"/>
</dbReference>
<feature type="domain" description="TFIIS N-terminal" evidence="13">
    <location>
        <begin position="5"/>
        <end position="83"/>
    </location>
</feature>
<dbReference type="InterPro" id="IPR017923">
    <property type="entry name" value="TFIIS_N"/>
</dbReference>
<sequence length="312" mass="35007">MSAQVKVADIQQKLEKMTSEGADQSKGLEYLKTLRDLPMNLEILTTTRVGMTVNKLRKASKDKEVIGLAKTLIRKWKKYLPGNSSENEGKDSPTNNSSSGKNEARKNDSDGEGPATKKAKVEKESTSKPISNSSSLKGNASFPPCNTTDSVRLKCREMLLQAITGDGVFPDGSNDPQMLAERLEEEIFKEFNNTEMKYKNRIRSRFSNLKDVKNPNLRINYLQGSVSAVRLAKMTAEEMASDEMKNVREKFMKEGINDSQLATNQGTKTDLLKCNKCGKRDCTYNQLQTRSSDEPMTTFVLCNHCGNRWKFC</sequence>
<proteinExistence type="inferred from homology"/>
<dbReference type="GO" id="GO:0006368">
    <property type="term" value="P:transcription elongation by RNA polymerase II"/>
    <property type="evidence" value="ECO:0007669"/>
    <property type="project" value="InterPro"/>
</dbReference>
<dbReference type="GO" id="GO:0005634">
    <property type="term" value="C:nucleus"/>
    <property type="evidence" value="ECO:0007669"/>
    <property type="project" value="UniProtKB-SubCell"/>
</dbReference>
<evidence type="ECO:0000256" key="4">
    <source>
        <dbReference type="ARBA" id="ARBA00022771"/>
    </source>
</evidence>
<dbReference type="PROSITE" id="PS51319">
    <property type="entry name" value="TFIIS_N"/>
    <property type="match status" value="1"/>
</dbReference>
<keyword evidence="10" id="KW-0238">DNA-binding</keyword>
<dbReference type="Pfam" id="PF01096">
    <property type="entry name" value="Zn_ribbon_TFIIS"/>
    <property type="match status" value="1"/>
</dbReference>
<evidence type="ECO:0000259" key="13">
    <source>
        <dbReference type="PROSITE" id="PS51319"/>
    </source>
</evidence>
<dbReference type="EMBL" id="CAJVCH010114392">
    <property type="protein sequence ID" value="CAG7724824.1"/>
    <property type="molecule type" value="Genomic_DNA"/>
</dbReference>
<dbReference type="InterPro" id="IPR001222">
    <property type="entry name" value="Znf_TFIIS"/>
</dbReference>
<gene>
    <name evidence="15" type="ORF">AFUS01_LOCUS13823</name>
</gene>
<dbReference type="GO" id="GO:0008270">
    <property type="term" value="F:zinc ion binding"/>
    <property type="evidence" value="ECO:0007669"/>
    <property type="project" value="UniProtKB-UniRule"/>
</dbReference>
<name>A0A8J2KEV5_9HEXA</name>
<feature type="compositionally biased region" description="Polar residues" evidence="11">
    <location>
        <begin position="82"/>
        <end position="101"/>
    </location>
</feature>
<dbReference type="InterPro" id="IPR035100">
    <property type="entry name" value="TF_IIS-typ"/>
</dbReference>
<keyword evidence="6 9" id="KW-0539">Nucleus</keyword>
<evidence type="ECO:0000256" key="11">
    <source>
        <dbReference type="SAM" id="MobiDB-lite"/>
    </source>
</evidence>